<dbReference type="PROSITE" id="PS50895">
    <property type="entry name" value="SURF1"/>
    <property type="match status" value="1"/>
</dbReference>
<evidence type="ECO:0000256" key="6">
    <source>
        <dbReference type="RuleBase" id="RU363076"/>
    </source>
</evidence>
<dbReference type="Proteomes" id="UP000235598">
    <property type="component" value="Unassembled WGS sequence"/>
</dbReference>
<comment type="subcellular location">
    <subcellularLocation>
        <location evidence="6">Cell membrane</location>
        <topology evidence="6">Multi-pass membrane protein</topology>
    </subcellularLocation>
    <subcellularLocation>
        <location evidence="1">Membrane</location>
    </subcellularLocation>
</comment>
<keyword evidence="6" id="KW-1003">Cell membrane</keyword>
<sequence>MLRLAFTPKWIGGFVLVLVLATTFVFLSMWQVDRAQHKNDVHTSAFANDKTPLNEVVSAQVPMASREADRLVEVSGSYVPEATVLVEGRHQDGQRGYWVVTMFAVDKARLGGGLSGNKSVAIPVIRGFTPDEATARSSQAPSGKHTLVARMGPTEAPEPAVGDKVVSTVSTAQLVNYFDVYSYGAILFPEPDQRAQASGPELEHVTFHAQESGGLDVQSAFYAVEWLVFAGFAFYIWWRLLRDAYRQQTHNQHQNFVVVKKPGQKNLDN</sequence>
<dbReference type="GO" id="GO:0005886">
    <property type="term" value="C:plasma membrane"/>
    <property type="evidence" value="ECO:0007669"/>
    <property type="project" value="UniProtKB-SubCell"/>
</dbReference>
<evidence type="ECO:0000313" key="8">
    <source>
        <dbReference type="Proteomes" id="UP000235598"/>
    </source>
</evidence>
<evidence type="ECO:0000256" key="5">
    <source>
        <dbReference type="ARBA" id="ARBA00023136"/>
    </source>
</evidence>
<dbReference type="InterPro" id="IPR045214">
    <property type="entry name" value="Surf1/Surf4"/>
</dbReference>
<gene>
    <name evidence="7" type="ORF">CJ199_09045</name>
</gene>
<proteinExistence type="inferred from homology"/>
<feature type="transmembrane region" description="Helical" evidence="6">
    <location>
        <begin position="220"/>
        <end position="238"/>
    </location>
</feature>
<evidence type="ECO:0000256" key="2">
    <source>
        <dbReference type="ARBA" id="ARBA00007165"/>
    </source>
</evidence>
<dbReference type="EMBL" id="PNHK01000003">
    <property type="protein sequence ID" value="PMD05217.1"/>
    <property type="molecule type" value="Genomic_DNA"/>
</dbReference>
<dbReference type="OrthoDB" id="3266379at2"/>
<dbReference type="AlphaFoldDB" id="A0A2N6VMA3"/>
<dbReference type="PANTHER" id="PTHR23427">
    <property type="entry name" value="SURFEIT LOCUS PROTEIN"/>
    <property type="match status" value="1"/>
</dbReference>
<keyword evidence="5 6" id="KW-0472">Membrane</keyword>
<evidence type="ECO:0000256" key="1">
    <source>
        <dbReference type="ARBA" id="ARBA00004370"/>
    </source>
</evidence>
<comment type="caution">
    <text evidence="7">The sequence shown here is derived from an EMBL/GenBank/DDBJ whole genome shotgun (WGS) entry which is preliminary data.</text>
</comment>
<evidence type="ECO:0000313" key="7">
    <source>
        <dbReference type="EMBL" id="PMD05217.1"/>
    </source>
</evidence>
<dbReference type="Pfam" id="PF02104">
    <property type="entry name" value="SURF1"/>
    <property type="match status" value="1"/>
</dbReference>
<feature type="transmembrane region" description="Helical" evidence="6">
    <location>
        <begin position="12"/>
        <end position="30"/>
    </location>
</feature>
<keyword evidence="3 6" id="KW-0812">Transmembrane</keyword>
<accession>A0A2N6VMA3</accession>
<comment type="similarity">
    <text evidence="2 6">Belongs to the SURF1 family.</text>
</comment>
<protein>
    <recommendedName>
        <fullName evidence="6">SURF1-like protein</fullName>
    </recommendedName>
</protein>
<evidence type="ECO:0000256" key="3">
    <source>
        <dbReference type="ARBA" id="ARBA00022692"/>
    </source>
</evidence>
<reference evidence="7 8" key="1">
    <citation type="submission" date="2017-09" db="EMBL/GenBank/DDBJ databases">
        <title>Bacterial strain isolated from the female urinary microbiota.</title>
        <authorList>
            <person name="Thomas-White K."/>
            <person name="Kumar N."/>
            <person name="Forster S."/>
            <person name="Putonti C."/>
            <person name="Lawley T."/>
            <person name="Wolfe A.J."/>
        </authorList>
    </citation>
    <scope>NUCLEOTIDE SEQUENCE [LARGE SCALE GENOMIC DNA]</scope>
    <source>
        <strain evidence="7 8">UMB1301</strain>
    </source>
</reference>
<name>A0A2N6VMA3_9MICO</name>
<keyword evidence="4 6" id="KW-1133">Transmembrane helix</keyword>
<evidence type="ECO:0000256" key="4">
    <source>
        <dbReference type="ARBA" id="ARBA00022989"/>
    </source>
</evidence>
<dbReference type="PANTHER" id="PTHR23427:SF2">
    <property type="entry name" value="SURFEIT LOCUS PROTEIN 1"/>
    <property type="match status" value="1"/>
</dbReference>
<organism evidence="7 8">
    <name type="scientific">Brevibacterium paucivorans</name>
    <dbReference type="NCBI Taxonomy" id="170994"/>
    <lineage>
        <taxon>Bacteria</taxon>
        <taxon>Bacillati</taxon>
        <taxon>Actinomycetota</taxon>
        <taxon>Actinomycetes</taxon>
        <taxon>Micrococcales</taxon>
        <taxon>Brevibacteriaceae</taxon>
        <taxon>Brevibacterium</taxon>
    </lineage>
</organism>
<dbReference type="InterPro" id="IPR002994">
    <property type="entry name" value="Surf1/Shy1"/>
</dbReference>
<dbReference type="RefSeq" id="WP_102239158.1">
    <property type="nucleotide sequence ID" value="NZ_PNHK01000003.1"/>
</dbReference>